<dbReference type="AlphaFoldDB" id="A0A975K3U4"/>
<keyword evidence="3" id="KW-1185">Reference proteome</keyword>
<dbReference type="EMBL" id="CP073910">
    <property type="protein sequence ID" value="QUT07893.1"/>
    <property type="molecule type" value="Genomic_DNA"/>
</dbReference>
<evidence type="ECO:0000313" key="3">
    <source>
        <dbReference type="Proteomes" id="UP000681425"/>
    </source>
</evidence>
<proteinExistence type="predicted"/>
<name>A0A975K3U4_9SPHN</name>
<dbReference type="KEGG" id="spph:KFK14_11190"/>
<reference evidence="1" key="1">
    <citation type="submission" date="2021-04" db="EMBL/GenBank/DDBJ databases">
        <title>Isolation of p-tert-butylphenol degrading bacteria Sphingobium phenoxybenzoativorans Tas13 from active sludge.</title>
        <authorList>
            <person name="Li Y."/>
        </authorList>
    </citation>
    <scope>NUCLEOTIDE SEQUENCE</scope>
    <source>
        <strain evidence="1">Tas13</strain>
    </source>
</reference>
<dbReference type="KEGG" id="spph:KFK14_12860"/>
<accession>A0A975K3U4</accession>
<gene>
    <name evidence="2" type="ORF">KFK14_11190</name>
    <name evidence="1" type="ORF">KFK14_12860</name>
</gene>
<protein>
    <submittedName>
        <fullName evidence="1">Uncharacterized protein</fullName>
    </submittedName>
</protein>
<dbReference type="EMBL" id="CP073910">
    <property type="protein sequence ID" value="QUT04037.1"/>
    <property type="molecule type" value="Genomic_DNA"/>
</dbReference>
<sequence>MTDKQMIELHCRKCKRSVDFRRTDFPDVPSWVARIEHDKCNICDDGDFSAEHWIGAEGKQPDPDTLTNGQQNASDYTAGADLARNIASYVSDQTERRNCYLAARNILNEILAEPDIEAAIDAFMNEIVVDGNGGLEHLDDALFSAIRAGARRKP</sequence>
<dbReference type="Proteomes" id="UP000681425">
    <property type="component" value="Chromosome"/>
</dbReference>
<evidence type="ECO:0000313" key="2">
    <source>
        <dbReference type="EMBL" id="QUT07893.1"/>
    </source>
</evidence>
<evidence type="ECO:0000313" key="1">
    <source>
        <dbReference type="EMBL" id="QUT04037.1"/>
    </source>
</evidence>
<organism evidence="1 3">
    <name type="scientific">Sphingobium phenoxybenzoativorans</name>
    <dbReference type="NCBI Taxonomy" id="1592790"/>
    <lineage>
        <taxon>Bacteria</taxon>
        <taxon>Pseudomonadati</taxon>
        <taxon>Pseudomonadota</taxon>
        <taxon>Alphaproteobacteria</taxon>
        <taxon>Sphingomonadales</taxon>
        <taxon>Sphingomonadaceae</taxon>
        <taxon>Sphingobium</taxon>
    </lineage>
</organism>
<dbReference type="RefSeq" id="WP_212607932.1">
    <property type="nucleotide sequence ID" value="NZ_CP073910.1"/>
</dbReference>